<feature type="compositionally biased region" description="Basic and acidic residues" evidence="1">
    <location>
        <begin position="49"/>
        <end position="62"/>
    </location>
</feature>
<evidence type="ECO:0000313" key="4">
    <source>
        <dbReference type="Proteomes" id="UP000005203"/>
    </source>
</evidence>
<sequence>MDLSVDSRHCVIIVFERSRVSHVYLRVTPTFLLVATRVTNRVYYGSSCREMHGPKGKGKEESDSTNGTTISKMPTNTRISTNESTMLLSSRLLHEELSDPINGTTTSKTLTNTRTSTNESTTLPSTTVDEVVRNDDDPPPYSPIAPPNHVGWPFDFSGNRYSAYSATTCTTAPLAPFQTSLTSPGFGFHTERTEEHASISMPLMPCRLFMFGSRRSLFPHDGPTFTDNISVNKEDNHERTRRYGAILIGAAVIIFLMVLSLLVRLIMDKNLWRS</sequence>
<dbReference type="KEGG" id="ame:100578389"/>
<accession>A0A7M7L4G3</accession>
<evidence type="ECO:0000256" key="2">
    <source>
        <dbReference type="SAM" id="Phobius"/>
    </source>
</evidence>
<dbReference type="EnsemblMetazoa" id="XM_026440264">
    <property type="protein sequence ID" value="XP_026296049"/>
    <property type="gene ID" value="LOC100578389"/>
</dbReference>
<dbReference type="EnsemblMetazoa" id="XM_016917836">
    <property type="protein sequence ID" value="XP_016773325"/>
    <property type="gene ID" value="LOC100578389"/>
</dbReference>
<reference evidence="3" key="1">
    <citation type="submission" date="2021-01" db="UniProtKB">
        <authorList>
            <consortium name="EnsemblMetazoa"/>
        </authorList>
    </citation>
    <scope>IDENTIFICATION</scope>
    <source>
        <strain evidence="3">DH4</strain>
    </source>
</reference>
<keyword evidence="2" id="KW-0812">Transmembrane</keyword>
<feature type="region of interest" description="Disordered" evidence="1">
    <location>
        <begin position="47"/>
        <end position="83"/>
    </location>
</feature>
<dbReference type="RefSeq" id="XP_026296049.1">
    <property type="nucleotide sequence ID" value="XM_026440264.1"/>
</dbReference>
<evidence type="ECO:0000313" key="5">
    <source>
        <dbReference type="RefSeq" id="XP_016773325.1"/>
    </source>
</evidence>
<protein>
    <submittedName>
        <fullName evidence="5 6">Uncharacterized protein LOC100578389 isoform X1</fullName>
    </submittedName>
</protein>
<dbReference type="OrthoDB" id="7539293at2759"/>
<feature type="region of interest" description="Disordered" evidence="1">
    <location>
        <begin position="96"/>
        <end position="131"/>
    </location>
</feature>
<feature type="compositionally biased region" description="Low complexity" evidence="1">
    <location>
        <begin position="102"/>
        <end position="122"/>
    </location>
</feature>
<evidence type="ECO:0000313" key="8">
    <source>
        <dbReference type="RefSeq" id="XP_026296054.1"/>
    </source>
</evidence>
<dbReference type="AlphaFoldDB" id="A0A7M7MGK7"/>
<dbReference type="RefSeq" id="XP_026296052.1">
    <property type="nucleotide sequence ID" value="XM_026440267.1"/>
</dbReference>
<evidence type="ECO:0000313" key="9">
    <source>
        <dbReference type="RefSeq" id="XP_026296058.1"/>
    </source>
</evidence>
<dbReference type="RefSeq" id="XP_016773325.1">
    <property type="nucleotide sequence ID" value="XM_016917836.2"/>
</dbReference>
<accession>A0A8B8GXR7</accession>
<accession>A0A8B8GYU8</accession>
<dbReference type="EnsemblMetazoa" id="XM_026440269">
    <property type="protein sequence ID" value="XP_026296054"/>
    <property type="gene ID" value="LOC100578389"/>
</dbReference>
<dbReference type="Proteomes" id="UP000005203">
    <property type="component" value="Linkage group LG1"/>
</dbReference>
<dbReference type="EnsemblMetazoa" id="XM_026440267">
    <property type="protein sequence ID" value="XP_026296052"/>
    <property type="gene ID" value="LOC100578389"/>
</dbReference>
<reference evidence="5 6" key="2">
    <citation type="submission" date="2025-04" db="UniProtKB">
        <authorList>
            <consortium name="RefSeq"/>
        </authorList>
    </citation>
    <scope>IDENTIFICATION</scope>
    <source>
        <strain evidence="4 5">DH4</strain>
        <tissue evidence="5 6">Whole body</tissue>
    </source>
</reference>
<feature type="transmembrane region" description="Helical" evidence="2">
    <location>
        <begin position="243"/>
        <end position="267"/>
    </location>
</feature>
<dbReference type="RefSeq" id="XP_026296054.1">
    <property type="nucleotide sequence ID" value="XM_026440269.1"/>
</dbReference>
<organism evidence="3">
    <name type="scientific">Apis mellifera</name>
    <name type="common">Honeybee</name>
    <dbReference type="NCBI Taxonomy" id="7460"/>
    <lineage>
        <taxon>Eukaryota</taxon>
        <taxon>Metazoa</taxon>
        <taxon>Ecdysozoa</taxon>
        <taxon>Arthropoda</taxon>
        <taxon>Hexapoda</taxon>
        <taxon>Insecta</taxon>
        <taxon>Pterygota</taxon>
        <taxon>Neoptera</taxon>
        <taxon>Endopterygota</taxon>
        <taxon>Hymenoptera</taxon>
        <taxon>Apocrita</taxon>
        <taxon>Aculeata</taxon>
        <taxon>Apoidea</taxon>
        <taxon>Anthophila</taxon>
        <taxon>Apidae</taxon>
        <taxon>Apis</taxon>
    </lineage>
</organism>
<reference evidence="4" key="3">
    <citation type="submission" date="2025-05" db="UniProtKB">
        <authorList>
            <consortium name="RefSeq"/>
        </authorList>
    </citation>
    <scope>NUCLEOTIDE SEQUENCE [LARGE SCALE GENOMIC DNA]</scope>
    <source>
        <strain evidence="4 7">DH4</strain>
        <tissue evidence="7 8">Whole body</tissue>
    </source>
</reference>
<feature type="compositionally biased region" description="Polar residues" evidence="1">
    <location>
        <begin position="64"/>
        <end position="83"/>
    </location>
</feature>
<evidence type="ECO:0000313" key="7">
    <source>
        <dbReference type="RefSeq" id="XP_026296052.1"/>
    </source>
</evidence>
<proteinExistence type="predicted"/>
<dbReference type="RefSeq" id="XP_026296058.1">
    <property type="nucleotide sequence ID" value="XM_026440273.1"/>
</dbReference>
<dbReference type="GeneID" id="100578389"/>
<accession>A0A7M7MGK7</accession>
<keyword evidence="2" id="KW-1133">Transmembrane helix</keyword>
<evidence type="ECO:0000256" key="1">
    <source>
        <dbReference type="SAM" id="MobiDB-lite"/>
    </source>
</evidence>
<keyword evidence="4" id="KW-1185">Reference proteome</keyword>
<name>A0A7M7MGK7_APIME</name>
<evidence type="ECO:0000313" key="3">
    <source>
        <dbReference type="EnsemblMetazoa" id="XP_026296052"/>
    </source>
</evidence>
<dbReference type="EnsemblMetazoa" id="XM_026440273">
    <property type="protein sequence ID" value="XP_026296058"/>
    <property type="gene ID" value="LOC100578389"/>
</dbReference>
<keyword evidence="2" id="KW-0472">Membrane</keyword>
<gene>
    <name evidence="5 6 7 8 9" type="primary">LOC100578389</name>
</gene>
<evidence type="ECO:0000313" key="6">
    <source>
        <dbReference type="RefSeq" id="XP_026296049.1"/>
    </source>
</evidence>